<dbReference type="GO" id="GO:0004197">
    <property type="term" value="F:cysteine-type endopeptidase activity"/>
    <property type="evidence" value="ECO:0007669"/>
    <property type="project" value="InterPro"/>
</dbReference>
<dbReference type="RefSeq" id="WP_044222475.1">
    <property type="nucleotide sequence ID" value="NZ_JRYR02000001.1"/>
</dbReference>
<evidence type="ECO:0000256" key="2">
    <source>
        <dbReference type="ARBA" id="ARBA00022737"/>
    </source>
</evidence>
<protein>
    <recommendedName>
        <fullName evidence="4">Peptidase C14 caspase domain-containing protein</fullName>
    </recommendedName>
</protein>
<dbReference type="PROSITE" id="PS50294">
    <property type="entry name" value="WD_REPEATS_REGION"/>
    <property type="match status" value="4"/>
</dbReference>
<dbReference type="CDD" id="cd00200">
    <property type="entry name" value="WD40"/>
    <property type="match status" value="1"/>
</dbReference>
<dbReference type="OrthoDB" id="1492850at2"/>
<dbReference type="AlphaFoldDB" id="A0A1S1YXP7"/>
<dbReference type="PANTHER" id="PTHR19848">
    <property type="entry name" value="WD40 REPEAT PROTEIN"/>
    <property type="match status" value="1"/>
</dbReference>
<comment type="caution">
    <text evidence="5">The sequence shown here is derived from an EMBL/GenBank/DDBJ whole genome shotgun (WGS) entry which is preliminary data.</text>
</comment>
<keyword evidence="1 3" id="KW-0853">WD repeat</keyword>
<dbReference type="STRING" id="915059.NH26_05150"/>
<evidence type="ECO:0000259" key="4">
    <source>
        <dbReference type="Pfam" id="PF00656"/>
    </source>
</evidence>
<dbReference type="GO" id="GO:0006508">
    <property type="term" value="P:proteolysis"/>
    <property type="evidence" value="ECO:0007669"/>
    <property type="project" value="InterPro"/>
</dbReference>
<dbReference type="InterPro" id="IPR029030">
    <property type="entry name" value="Caspase-like_dom_sf"/>
</dbReference>
<proteinExistence type="predicted"/>
<sequence length="948" mass="106431">MRISIYSFYLILLTFLPSIAQEKGQEIVVDSKGHTSIIRKVLFSGNNKKIYSVSEDKTMRVWDTKSQQLINTFWGNVNEAGKGGEYNALSLSPDNKLIAVGGNLDQHEIAILNLSTGEQIASLLGHEGKITDLQFSADGEYLISSGVDQTVRVWYMPFLDNEIFEEEPYEELTIEEHTDLVYNIDLSDDGSRLVTSSFDGTVKMYSMSVGMKSASLMKVWETADKFTNVEISVDNKFVVAGDDHGRVYVWNTNGTEVASLTDTKGFITSLDFSDNDELLLVTDSQGRIVLYDTEAWEQQKSFKSKNGIVSSAQFANSSKDYILVASGHKGEMQLWDLNQDKIVRVYTNQSKYFDSITSMGDHLYTGHNNDQYAFDFTKMKLMLHTSSSQKGTQLSKDGWSKVDDYTLKNGTLELSVDPKKDGKIVTYGKINNQIIVSNKKSLKVFSEGGEEKFQFMGHNKQVNAMSALHSDKYLLTFSLDQTYKVWNLATGELLVSLFISKNDDWVVWSPQGYYSASAGGEKYVGWLMKKEFGDLPEFSEISTFAKMYHQPQVLQKIYTLGGFQSAQTTLDLKEKEHVLLADVKPKIEWISPQAEEFVVDGKVMVEAIIKSSTSVKTIKLLIDGRPIVIRDIETTKEGDHFNYHVKHEYAVGNEEKTLRMFIENQNCNWTSPPKVIVSETEDETLDLDIHSLLKEVDVIEKKNLYVLSVGVSEHQHEVLNINGAHKNALAISDLFLGQQRGHVYNDVKVTRLTNSDADKASILFSLSFMNQQVSANDIVIVYLSTHGTFYKDQFHLTTYDTNPNSFSSTSLNWKELTSELSKFPAQVILILDTQHNEKLGAIFKNTQNVEGYRNISSNENGVVVLAAATGKESSLNEEASDYSIFTSSILNGISKGKADYTGNQLISLKELVYYLSKEVKEKSGGKQHPDLLVPTTLPKIYVGEIKSN</sequence>
<name>A0A1S1YXP7_FLAPC</name>
<keyword evidence="6" id="KW-1185">Reference proteome</keyword>
<gene>
    <name evidence="5" type="ORF">NH26_05150</name>
</gene>
<evidence type="ECO:0000256" key="3">
    <source>
        <dbReference type="PROSITE-ProRule" id="PRU00221"/>
    </source>
</evidence>
<feature type="repeat" description="WD" evidence="3">
    <location>
        <begin position="123"/>
        <end position="154"/>
    </location>
</feature>
<dbReference type="InterPro" id="IPR036322">
    <property type="entry name" value="WD40_repeat_dom_sf"/>
</dbReference>
<feature type="domain" description="Peptidase C14 caspase" evidence="4">
    <location>
        <begin position="720"/>
        <end position="932"/>
    </location>
</feature>
<feature type="repeat" description="WD" evidence="3">
    <location>
        <begin position="455"/>
        <end position="496"/>
    </location>
</feature>
<reference evidence="5 6" key="1">
    <citation type="journal article" date="2012" name="Int. J. Syst. Evol. Microbiol.">
        <title>Flammeovirga pacifica sp. nov., isolated from deep-sea sediment.</title>
        <authorList>
            <person name="Xu H."/>
            <person name="Fu Y."/>
            <person name="Yang N."/>
            <person name="Ding Z."/>
            <person name="Lai Q."/>
            <person name="Zeng R."/>
        </authorList>
    </citation>
    <scope>NUCLEOTIDE SEQUENCE [LARGE SCALE GENOMIC DNA]</scope>
    <source>
        <strain evidence="6">DSM 24597 / LMG 26175 / WPAGA1</strain>
    </source>
</reference>
<accession>A0A1S1YXP7</accession>
<dbReference type="Gene3D" id="3.40.50.1460">
    <property type="match status" value="1"/>
</dbReference>
<dbReference type="SUPFAM" id="SSF52129">
    <property type="entry name" value="Caspase-like"/>
    <property type="match status" value="1"/>
</dbReference>
<dbReference type="PROSITE" id="PS50082">
    <property type="entry name" value="WD_REPEATS_2"/>
    <property type="match status" value="4"/>
</dbReference>
<dbReference type="InterPro" id="IPR019775">
    <property type="entry name" value="WD40_repeat_CS"/>
</dbReference>
<organism evidence="5 6">
    <name type="scientific">Flammeovirga pacifica</name>
    <dbReference type="NCBI Taxonomy" id="915059"/>
    <lineage>
        <taxon>Bacteria</taxon>
        <taxon>Pseudomonadati</taxon>
        <taxon>Bacteroidota</taxon>
        <taxon>Cytophagia</taxon>
        <taxon>Cytophagales</taxon>
        <taxon>Flammeovirgaceae</taxon>
        <taxon>Flammeovirga</taxon>
    </lineage>
</organism>
<dbReference type="Pfam" id="PF00400">
    <property type="entry name" value="WD40"/>
    <property type="match status" value="4"/>
</dbReference>
<dbReference type="PROSITE" id="PS00678">
    <property type="entry name" value="WD_REPEATS_1"/>
    <property type="match status" value="1"/>
</dbReference>
<dbReference type="Proteomes" id="UP000179797">
    <property type="component" value="Unassembled WGS sequence"/>
</dbReference>
<evidence type="ECO:0000313" key="5">
    <source>
        <dbReference type="EMBL" id="OHX65778.1"/>
    </source>
</evidence>
<dbReference type="SUPFAM" id="SSF50978">
    <property type="entry name" value="WD40 repeat-like"/>
    <property type="match status" value="1"/>
</dbReference>
<feature type="repeat" description="WD" evidence="3">
    <location>
        <begin position="31"/>
        <end position="72"/>
    </location>
</feature>
<dbReference type="Pfam" id="PF00656">
    <property type="entry name" value="Peptidase_C14"/>
    <property type="match status" value="1"/>
</dbReference>
<dbReference type="InterPro" id="IPR015943">
    <property type="entry name" value="WD40/YVTN_repeat-like_dom_sf"/>
</dbReference>
<feature type="repeat" description="WD" evidence="3">
    <location>
        <begin position="174"/>
        <end position="215"/>
    </location>
</feature>
<keyword evidence="2" id="KW-0677">Repeat</keyword>
<dbReference type="Gene3D" id="2.130.10.10">
    <property type="entry name" value="YVTN repeat-like/Quinoprotein amine dehydrogenase"/>
    <property type="match status" value="3"/>
</dbReference>
<dbReference type="PANTHER" id="PTHR19848:SF8">
    <property type="entry name" value="F-BOX AND WD REPEAT DOMAIN CONTAINING 7"/>
    <property type="match status" value="1"/>
</dbReference>
<dbReference type="InterPro" id="IPR011600">
    <property type="entry name" value="Pept_C14_caspase"/>
</dbReference>
<evidence type="ECO:0000256" key="1">
    <source>
        <dbReference type="ARBA" id="ARBA00022574"/>
    </source>
</evidence>
<dbReference type="SUPFAM" id="SSF69322">
    <property type="entry name" value="Tricorn protease domain 2"/>
    <property type="match status" value="1"/>
</dbReference>
<dbReference type="SMART" id="SM00320">
    <property type="entry name" value="WD40"/>
    <property type="match status" value="8"/>
</dbReference>
<dbReference type="EMBL" id="JRYR02000001">
    <property type="protein sequence ID" value="OHX65778.1"/>
    <property type="molecule type" value="Genomic_DNA"/>
</dbReference>
<evidence type="ECO:0000313" key="6">
    <source>
        <dbReference type="Proteomes" id="UP000179797"/>
    </source>
</evidence>
<dbReference type="InterPro" id="IPR001680">
    <property type="entry name" value="WD40_rpt"/>
</dbReference>